<proteinExistence type="predicted"/>
<dbReference type="PATRIC" id="fig|253.9.peg.578"/>
<evidence type="ECO:0000313" key="2">
    <source>
        <dbReference type="EMBL" id="KPE52919.1"/>
    </source>
</evidence>
<comment type="caution">
    <text evidence="2">The sequence shown here is derived from an EMBL/GenBank/DDBJ whole genome shotgun (WGS) entry which is preliminary data.</text>
</comment>
<name>A0A0N1A012_CHRID</name>
<gene>
    <name evidence="2" type="ORF">AOB46_02725</name>
</gene>
<dbReference type="RefSeq" id="WP_062696494.1">
    <property type="nucleotide sequence ID" value="NZ_LJOD01000001.1"/>
</dbReference>
<dbReference type="OrthoDB" id="3654724at2"/>
<evidence type="ECO:0000259" key="1">
    <source>
        <dbReference type="Pfam" id="PF03235"/>
    </source>
</evidence>
<evidence type="ECO:0000313" key="3">
    <source>
        <dbReference type="Proteomes" id="UP000037953"/>
    </source>
</evidence>
<accession>A0A0N1A012</accession>
<dbReference type="AlphaFoldDB" id="A0A0N1A012"/>
<reference evidence="3" key="2">
    <citation type="submission" date="2015-09" db="EMBL/GenBank/DDBJ databases">
        <title>Draft genome sequence of a multidrug-resistant Chryseobacterium indologenes isolate from Malaysia.</title>
        <authorList>
            <person name="Yu C.Y."/>
            <person name="Ang G.Y."/>
            <person name="Chan K.-G."/>
        </authorList>
    </citation>
    <scope>NUCLEOTIDE SEQUENCE [LARGE SCALE GENOMIC DNA]</scope>
    <source>
        <strain evidence="3">CI_885</strain>
    </source>
</reference>
<reference evidence="2 3" key="1">
    <citation type="journal article" date="2015" name="Genom Data">
        <title>Draft genome sequence of a multidrug-resistant Chryseobacterium indologenes isolate from Malaysia.</title>
        <authorList>
            <person name="Yu C.Y."/>
            <person name="Ang G.Y."/>
            <person name="Cheng H.J."/>
            <person name="Cheong Y.M."/>
            <person name="Yin W.F."/>
            <person name="Chan K.G."/>
        </authorList>
    </citation>
    <scope>NUCLEOTIDE SEQUENCE [LARGE SCALE GENOMIC DNA]</scope>
    <source>
        <strain evidence="2 3">CI_885</strain>
    </source>
</reference>
<sequence length="796" mass="93521">MVDHQYSTFWEIVTGIGIEVPAIQRDYAQGRESGRIPVIRRKFITALLSALENSGPLRLDFVYGKIYGEKNEEEIRKNSSAITSLLKSIRDYADSIDLIVPETGVTTKSNDNGQSVFLIPLDGQQRLTALFLIHWFVLSKLGNRDQLGLLKRFRYKTRKSTELFIEMLCSKEVKFLFEDSLKEEIANHETFSNTWLDDPTVKSMLNVLEEIHGYFKTKTELPDYHLIWTNLTDRKILHFDFLNLKNFSLSDDLYVKMNARGKELSEFENFKAWLFGKIEHEKWISEERWEKDSLKFDVEWNDLFWTYKEETVFEIDTAYFNFFKIVYITDLVLKTDLVGSAFKEGKNKEDIDNIMNNTADFDFEMIYHDDFRDKLSRYFDILNYCSGNVFETEKYEEEVSVFFRFLFNNTSKIAWTDLIKNYSIIAFIGANSDSVFDKEHFNEYYRVLSNLYNNQTFDNAQLYKNAIGDITKINRYIKEHNSNTHQWLSNLNTNTFTSVFTKDQVEEEVLKSALINSESDRTSEDSWNILICKAEAHPYFKGKIGFLLKMSNNEKNLFRKYSKKIGPLFESDILNHKDYLLQRALLTFGNYFGNKGRGKRSFFKNDGETYRSRRENWLGFLTDSKKNQILISLVDDPLYNDLDIKNSLQLIIDRFISQNPATDYISRQLPDLKYHQLYIYCKKLFKYGDYGFIMLANEKYGYQLNASTTGGYFNDLLCEYMKFTYFPDNDAVISRRSKGWENSPSILIGKERLRLAPYEDVFVAEDEETGNETGRFQTLEEVIEYITKNSPAMVES</sequence>
<dbReference type="InterPro" id="IPR004919">
    <property type="entry name" value="GmrSD_N"/>
</dbReference>
<feature type="domain" description="GmrSD restriction endonucleases N-terminal" evidence="1">
    <location>
        <begin position="14"/>
        <end position="275"/>
    </location>
</feature>
<protein>
    <recommendedName>
        <fullName evidence="1">GmrSD restriction endonucleases N-terminal domain-containing protein</fullName>
    </recommendedName>
</protein>
<dbReference type="EMBL" id="LJOD01000001">
    <property type="protein sequence ID" value="KPE52919.1"/>
    <property type="molecule type" value="Genomic_DNA"/>
</dbReference>
<dbReference type="Pfam" id="PF03235">
    <property type="entry name" value="GmrSD_N"/>
    <property type="match status" value="1"/>
</dbReference>
<organism evidence="2 3">
    <name type="scientific">Chryseobacterium indologenes</name>
    <name type="common">Flavobacterium indologenes</name>
    <dbReference type="NCBI Taxonomy" id="253"/>
    <lineage>
        <taxon>Bacteria</taxon>
        <taxon>Pseudomonadati</taxon>
        <taxon>Bacteroidota</taxon>
        <taxon>Flavobacteriia</taxon>
        <taxon>Flavobacteriales</taxon>
        <taxon>Weeksellaceae</taxon>
        <taxon>Chryseobacterium group</taxon>
        <taxon>Chryseobacterium</taxon>
    </lineage>
</organism>
<dbReference type="Proteomes" id="UP000037953">
    <property type="component" value="Unassembled WGS sequence"/>
</dbReference>